<dbReference type="Pfam" id="PF21467">
    <property type="entry name" value="BetaGal_gal-bd"/>
    <property type="match status" value="1"/>
</dbReference>
<dbReference type="Pfam" id="PF21317">
    <property type="entry name" value="BetaGal_ABD_1"/>
    <property type="match status" value="1"/>
</dbReference>
<comment type="catalytic activity">
    <reaction evidence="5">
        <text>Hydrolysis of terminal non-reducing beta-D-galactose residues in beta-D-galactosides.</text>
        <dbReference type="EC" id="3.2.1.23"/>
    </reaction>
</comment>
<evidence type="ECO:0000256" key="3">
    <source>
        <dbReference type="ARBA" id="ARBA00023295"/>
    </source>
</evidence>
<dbReference type="InterPro" id="IPR031330">
    <property type="entry name" value="Gly_Hdrlase_35_cat"/>
</dbReference>
<feature type="active site" description="Proton donor" evidence="4">
    <location>
        <position position="186"/>
    </location>
</feature>
<feature type="domain" description="Beta-galactosidase galactose-binding" evidence="10">
    <location>
        <begin position="535"/>
        <end position="593"/>
    </location>
</feature>
<dbReference type="InterPro" id="IPR048913">
    <property type="entry name" value="BetaGal_gal-bd"/>
</dbReference>
<proteinExistence type="inferred from homology"/>
<dbReference type="GO" id="GO:0005975">
    <property type="term" value="P:carbohydrate metabolic process"/>
    <property type="evidence" value="ECO:0007669"/>
    <property type="project" value="InterPro"/>
</dbReference>
<feature type="signal peptide" evidence="7">
    <location>
        <begin position="1"/>
        <end position="23"/>
    </location>
</feature>
<evidence type="ECO:0000259" key="8">
    <source>
        <dbReference type="Pfam" id="PF01301"/>
    </source>
</evidence>
<name>A0A1H3VG58_9BACT</name>
<feature type="domain" description="Beta-galactosidase 1-like first all-beta" evidence="9">
    <location>
        <begin position="406"/>
        <end position="516"/>
    </location>
</feature>
<feature type="chain" id="PRO_5011725314" description="Beta-galactosidase" evidence="7">
    <location>
        <begin position="24"/>
        <end position="628"/>
    </location>
</feature>
<dbReference type="InterPro" id="IPR019801">
    <property type="entry name" value="Glyco_hydro_35_CS"/>
</dbReference>
<dbReference type="InterPro" id="IPR017853">
    <property type="entry name" value="GH"/>
</dbReference>
<feature type="active site" description="Nucleophile" evidence="4">
    <location>
        <position position="270"/>
    </location>
</feature>
<keyword evidence="7" id="KW-0732">Signal</keyword>
<dbReference type="InterPro" id="IPR026283">
    <property type="entry name" value="B-gal_1-like"/>
</dbReference>
<evidence type="ECO:0000256" key="5">
    <source>
        <dbReference type="RuleBase" id="RU000675"/>
    </source>
</evidence>
<dbReference type="STRING" id="551991.SAMN05192529_10169"/>
<dbReference type="RefSeq" id="WP_091392001.1">
    <property type="nucleotide sequence ID" value="NZ_FNQY01000001.1"/>
</dbReference>
<protein>
    <recommendedName>
        <fullName evidence="5">Beta-galactosidase</fullName>
        <ecNumber evidence="5">3.2.1.23</ecNumber>
    </recommendedName>
</protein>
<evidence type="ECO:0000259" key="10">
    <source>
        <dbReference type="Pfam" id="PF21467"/>
    </source>
</evidence>
<evidence type="ECO:0000256" key="7">
    <source>
        <dbReference type="SAM" id="SignalP"/>
    </source>
</evidence>
<dbReference type="InterPro" id="IPR048912">
    <property type="entry name" value="BetaGal1-like_ABD1"/>
</dbReference>
<comment type="similarity">
    <text evidence="1 6">Belongs to the glycosyl hydrolase 35 family.</text>
</comment>
<evidence type="ECO:0000313" key="11">
    <source>
        <dbReference type="EMBL" id="SDZ73651.1"/>
    </source>
</evidence>
<keyword evidence="2 5" id="KW-0378">Hydrolase</keyword>
<dbReference type="PRINTS" id="PR00742">
    <property type="entry name" value="GLHYDRLASE35"/>
</dbReference>
<dbReference type="Gene3D" id="2.60.120.260">
    <property type="entry name" value="Galactose-binding domain-like"/>
    <property type="match status" value="2"/>
</dbReference>
<dbReference type="AlphaFoldDB" id="A0A1H3VG58"/>
<dbReference type="SUPFAM" id="SSF51445">
    <property type="entry name" value="(Trans)glycosidases"/>
    <property type="match status" value="1"/>
</dbReference>
<gene>
    <name evidence="11" type="ORF">SAMN05192529_10169</name>
</gene>
<dbReference type="Gene3D" id="3.20.20.80">
    <property type="entry name" value="Glycosidases"/>
    <property type="match status" value="1"/>
</dbReference>
<feature type="domain" description="Glycoside hydrolase 35 catalytic" evidence="8">
    <location>
        <begin position="39"/>
        <end position="362"/>
    </location>
</feature>
<keyword evidence="3 5" id="KW-0326">Glycosidase</keyword>
<evidence type="ECO:0000313" key="12">
    <source>
        <dbReference type="Proteomes" id="UP000199041"/>
    </source>
</evidence>
<dbReference type="OrthoDB" id="703126at2"/>
<dbReference type="PROSITE" id="PS01182">
    <property type="entry name" value="GLYCOSYL_HYDROL_F35"/>
    <property type="match status" value="1"/>
</dbReference>
<evidence type="ECO:0000256" key="6">
    <source>
        <dbReference type="RuleBase" id="RU003679"/>
    </source>
</evidence>
<evidence type="ECO:0000256" key="4">
    <source>
        <dbReference type="PIRSR" id="PIRSR006336-1"/>
    </source>
</evidence>
<keyword evidence="12" id="KW-1185">Reference proteome</keyword>
<dbReference type="Pfam" id="PF01301">
    <property type="entry name" value="Glyco_hydro_35"/>
    <property type="match status" value="1"/>
</dbReference>
<dbReference type="PIRSF" id="PIRSF006336">
    <property type="entry name" value="B-gal"/>
    <property type="match status" value="1"/>
</dbReference>
<dbReference type="GO" id="GO:0004565">
    <property type="term" value="F:beta-galactosidase activity"/>
    <property type="evidence" value="ECO:0007669"/>
    <property type="project" value="UniProtKB-EC"/>
</dbReference>
<organism evidence="11 12">
    <name type="scientific">Arachidicoccus rhizosphaerae</name>
    <dbReference type="NCBI Taxonomy" id="551991"/>
    <lineage>
        <taxon>Bacteria</taxon>
        <taxon>Pseudomonadati</taxon>
        <taxon>Bacteroidota</taxon>
        <taxon>Chitinophagia</taxon>
        <taxon>Chitinophagales</taxon>
        <taxon>Chitinophagaceae</taxon>
        <taxon>Arachidicoccus</taxon>
    </lineage>
</organism>
<dbReference type="PANTHER" id="PTHR23421">
    <property type="entry name" value="BETA-GALACTOSIDASE RELATED"/>
    <property type="match status" value="1"/>
</dbReference>
<reference evidence="11 12" key="1">
    <citation type="submission" date="2016-10" db="EMBL/GenBank/DDBJ databases">
        <authorList>
            <person name="de Groot N.N."/>
        </authorList>
    </citation>
    <scope>NUCLEOTIDE SEQUENCE [LARGE SCALE GENOMIC DNA]</scope>
    <source>
        <strain evidence="11 12">Vu-144</strain>
    </source>
</reference>
<evidence type="ECO:0000256" key="2">
    <source>
        <dbReference type="ARBA" id="ARBA00022801"/>
    </source>
</evidence>
<evidence type="ECO:0000256" key="1">
    <source>
        <dbReference type="ARBA" id="ARBA00009809"/>
    </source>
</evidence>
<dbReference type="InterPro" id="IPR008979">
    <property type="entry name" value="Galactose-bd-like_sf"/>
</dbReference>
<dbReference type="EMBL" id="FNQY01000001">
    <property type="protein sequence ID" value="SDZ73651.1"/>
    <property type="molecule type" value="Genomic_DNA"/>
</dbReference>
<evidence type="ECO:0000259" key="9">
    <source>
        <dbReference type="Pfam" id="PF21317"/>
    </source>
</evidence>
<sequence>MNQKKSFLTLAFGLFALCASSFAQKKTAKHSFEIKNGAFVYDGKPIQIHSGEMHFARVPHQYWHQRLQMMKAMGLNTVATYVFWNFQETAPGVWDFKGDHDLAGFVKAAQEEGMMVILRPGPYACAEWEFGGFPWWLQKAPGMVVRTNNQPFLDSCKVYFSKIADQVRDLQITHGGPIIMVQAENEFGSYVAQRKDIPLEEHKAYSAAVKNILDEVGFDVPLFTSDGSWLFKGGTIEGALPTANGEDNIKNLKKVVNEYHGNKGPYMVAEFYPGWLDHWAEPFPKVSAESVAKQTEKYLQDTVSFNFYMVHGGTNFGFTAGANYDGNHDIQPDLTSYDYDAPISEAGWVTPKYQAIRELMQKYAHYEIPAIPKQIPVIAIPSIQLTQSQNLFDLLAKSEPVENDTPMTFEDLNQGYGYVVYQKKFVQPIQGTLKLDGLRDYAMIYVNGKQVGELNRYFKNYSMDIDIPFNATLTIVVENMGRINYGAEIVHNLKGIIKPVTINDMEITGNWQMYKLPMESFPEINSGKSAVTGNPALYKGSFDLKEVGDTFLDMQDWGKGIVFVNGHNLGRYWKVGPQQTLYLPGCWLNKGKNTIQIFEQQNEKQHTELKSIKTPVLETLNLPKKSDA</sequence>
<dbReference type="InterPro" id="IPR001944">
    <property type="entry name" value="Glycoside_Hdrlase_35"/>
</dbReference>
<accession>A0A1H3VG58</accession>
<dbReference type="SUPFAM" id="SSF49785">
    <property type="entry name" value="Galactose-binding domain-like"/>
    <property type="match status" value="2"/>
</dbReference>
<dbReference type="EC" id="3.2.1.23" evidence="5"/>
<dbReference type="Proteomes" id="UP000199041">
    <property type="component" value="Unassembled WGS sequence"/>
</dbReference>